<evidence type="ECO:0000256" key="1">
    <source>
        <dbReference type="NCBIfam" id="TIGR00697"/>
    </source>
</evidence>
<feature type="transmembrane region" description="Helical" evidence="2">
    <location>
        <begin position="203"/>
        <end position="225"/>
    </location>
</feature>
<keyword evidence="2" id="KW-0472">Membrane</keyword>
<dbReference type="KEGG" id="ftn:FTN_1232"/>
<dbReference type="NCBIfam" id="TIGR00697">
    <property type="entry name" value="queuosine precursor transporter"/>
    <property type="match status" value="1"/>
</dbReference>
<proteinExistence type="predicted"/>
<feature type="transmembrane region" description="Helical" evidence="2">
    <location>
        <begin position="75"/>
        <end position="97"/>
    </location>
</feature>
<dbReference type="PANTHER" id="PTHR34300">
    <property type="entry name" value="QUEUOSINE PRECURSOR TRANSPORTER-RELATED"/>
    <property type="match status" value="1"/>
</dbReference>
<feature type="transmembrane region" description="Helical" evidence="2">
    <location>
        <begin position="118"/>
        <end position="138"/>
    </location>
</feature>
<dbReference type="InterPro" id="IPR003744">
    <property type="entry name" value="YhhQ"/>
</dbReference>
<gene>
    <name evidence="3" type="ordered locus">FTN_1232</name>
</gene>
<feature type="transmembrane region" description="Helical" evidence="2">
    <location>
        <begin position="231"/>
        <end position="255"/>
    </location>
</feature>
<accession>A0Q798</accession>
<evidence type="ECO:0000313" key="3">
    <source>
        <dbReference type="EMBL" id="ABK90113.1"/>
    </source>
</evidence>
<dbReference type="AlphaFoldDB" id="A0Q798"/>
<feature type="transmembrane region" description="Helical" evidence="2">
    <location>
        <begin position="28"/>
        <end position="46"/>
    </location>
</feature>
<feature type="transmembrane region" description="Helical" evidence="2">
    <location>
        <begin position="158"/>
        <end position="182"/>
    </location>
</feature>
<dbReference type="PANTHER" id="PTHR34300:SF2">
    <property type="entry name" value="QUEUOSINE PRECURSOR TRANSPORTER-RELATED"/>
    <property type="match status" value="1"/>
</dbReference>
<sequence length="261" mass="29416">MLYYSRFLIPCSQLSRVNKTIGKQMTNFELLILFTLIDFSILFLSFKLFGKKGIYIFIVISVIAANIQVNKGVAYDIAGFHIIATLGNVMFGGIFTANDLLNEKYGRQEARKAVLKSIFFGISFMIFMFISTLFTSLNDPFYNDANKALNLFFSIDGGALKAVIIGNIVYLISQLFDVLIYSKIKSYSSDIKWLWLRNTGSTLISQILDTTLITYGFGFAGVLPLDYAFEIIISTLVIKYTVALINAPLFYILAFTKPREV</sequence>
<dbReference type="EMBL" id="CP000439">
    <property type="protein sequence ID" value="ABK90113.1"/>
    <property type="molecule type" value="Genomic_DNA"/>
</dbReference>
<reference evidence="4" key="1">
    <citation type="journal article" date="2007" name="Genome Biol.">
        <title>Comparison of Francisella tularensis genomes reveals evolutionary events associated with the emergence of human pathogenic strains.</title>
        <authorList>
            <person name="Rohmer L."/>
            <person name="Fong C."/>
            <person name="Abmayr S."/>
            <person name="Wasnick M."/>
            <person name="Larson Freeman T.J."/>
            <person name="Radey M."/>
            <person name="Guina T."/>
            <person name="Svensson K."/>
            <person name="Hayden H.S."/>
            <person name="Jacobs M."/>
            <person name="Gallagher L.A."/>
            <person name="Manoil C."/>
            <person name="Ernst R.K."/>
            <person name="Drees B."/>
            <person name="Buckley D."/>
            <person name="Haugen E."/>
            <person name="Bovee D."/>
            <person name="Zhou Y."/>
            <person name="Chang J."/>
            <person name="Levy R."/>
            <person name="Lim R."/>
            <person name="Gillett W."/>
            <person name="Guenthener D."/>
            <person name="Kang A."/>
            <person name="Shaffer S.A."/>
            <person name="Taylor G."/>
            <person name="Chen J."/>
            <person name="Gallis B."/>
            <person name="D'Argenio D.A."/>
            <person name="Forsman M."/>
            <person name="Olson M.V."/>
            <person name="Goodlett D.R."/>
            <person name="Kaul R."/>
            <person name="Miller S.I."/>
            <person name="Brittnacher M.J."/>
        </authorList>
    </citation>
    <scope>NUCLEOTIDE SEQUENCE [LARGE SCALE GENOMIC DNA]</scope>
    <source>
        <strain evidence="4">U112</strain>
    </source>
</reference>
<organism evidence="3 4">
    <name type="scientific">Francisella tularensis subsp. novicida (strain ATCC 15482 / CCUG 33449 / U112)</name>
    <dbReference type="NCBI Taxonomy" id="401614"/>
    <lineage>
        <taxon>Bacteria</taxon>
        <taxon>Pseudomonadati</taxon>
        <taxon>Pseudomonadota</taxon>
        <taxon>Gammaproteobacteria</taxon>
        <taxon>Thiotrichales</taxon>
        <taxon>Francisellaceae</taxon>
        <taxon>Francisella</taxon>
    </lineage>
</organism>
<dbReference type="Pfam" id="PF02592">
    <property type="entry name" value="Vut_1"/>
    <property type="match status" value="1"/>
</dbReference>
<name>A0Q798_FRATN</name>
<keyword evidence="2" id="KW-0812">Transmembrane</keyword>
<keyword evidence="2" id="KW-1133">Transmembrane helix</keyword>
<protein>
    <recommendedName>
        <fullName evidence="1">Queuosine precursor transporter</fullName>
    </recommendedName>
</protein>
<dbReference type="Proteomes" id="UP000000762">
    <property type="component" value="Chromosome"/>
</dbReference>
<evidence type="ECO:0000256" key="2">
    <source>
        <dbReference type="SAM" id="Phobius"/>
    </source>
</evidence>
<feature type="transmembrane region" description="Helical" evidence="2">
    <location>
        <begin position="53"/>
        <end position="69"/>
    </location>
</feature>
<evidence type="ECO:0000313" key="4">
    <source>
        <dbReference type="Proteomes" id="UP000000762"/>
    </source>
</evidence>
<keyword evidence="4" id="KW-1185">Reference proteome</keyword>